<evidence type="ECO:0000313" key="2">
    <source>
        <dbReference type="EMBL" id="EGI59179.1"/>
    </source>
</evidence>
<dbReference type="Proteomes" id="UP000007755">
    <property type="component" value="Unassembled WGS sequence"/>
</dbReference>
<dbReference type="EMBL" id="GL888602">
    <property type="protein sequence ID" value="EGI59179.1"/>
    <property type="molecule type" value="Genomic_DNA"/>
</dbReference>
<reference evidence="2" key="1">
    <citation type="submission" date="2011-02" db="EMBL/GenBank/DDBJ databases">
        <title>The genome of the leaf-cutting ant Acromyrmex echinatior suggests key adaptations to social evolution and fungus farming.</title>
        <authorList>
            <person name="Nygaard S."/>
            <person name="Zhang G."/>
        </authorList>
    </citation>
    <scope>NUCLEOTIDE SEQUENCE</scope>
</reference>
<sequence length="117" mass="13101">MNCYVQAPHGAEGMNVTGTELLDRFDHVQALDCKEAVGKDRRKSGGTSFHPEAPNEPEGPNWVSVPGGLTLTPDVPVRPYVLSVMERNPSDREEGNRRRAYNKFKERFFNLTNEGLV</sequence>
<dbReference type="InParanoid" id="F4X2Z1"/>
<evidence type="ECO:0000313" key="3">
    <source>
        <dbReference type="Proteomes" id="UP000007755"/>
    </source>
</evidence>
<gene>
    <name evidence="2" type="ORF">G5I_12676</name>
</gene>
<keyword evidence="3" id="KW-1185">Reference proteome</keyword>
<dbReference type="AlphaFoldDB" id="F4X2Z1"/>
<name>F4X2Z1_ACREC</name>
<protein>
    <submittedName>
        <fullName evidence="2">Uncharacterized protein</fullName>
    </submittedName>
</protein>
<accession>F4X2Z1</accession>
<organism evidence="3">
    <name type="scientific">Acromyrmex echinatior</name>
    <name type="common">Panamanian leafcutter ant</name>
    <name type="synonym">Acromyrmex octospinosus echinatior</name>
    <dbReference type="NCBI Taxonomy" id="103372"/>
    <lineage>
        <taxon>Eukaryota</taxon>
        <taxon>Metazoa</taxon>
        <taxon>Ecdysozoa</taxon>
        <taxon>Arthropoda</taxon>
        <taxon>Hexapoda</taxon>
        <taxon>Insecta</taxon>
        <taxon>Pterygota</taxon>
        <taxon>Neoptera</taxon>
        <taxon>Endopterygota</taxon>
        <taxon>Hymenoptera</taxon>
        <taxon>Apocrita</taxon>
        <taxon>Aculeata</taxon>
        <taxon>Formicoidea</taxon>
        <taxon>Formicidae</taxon>
        <taxon>Myrmicinae</taxon>
        <taxon>Acromyrmex</taxon>
    </lineage>
</organism>
<proteinExistence type="predicted"/>
<feature type="region of interest" description="Disordered" evidence="1">
    <location>
        <begin position="37"/>
        <end position="64"/>
    </location>
</feature>
<evidence type="ECO:0000256" key="1">
    <source>
        <dbReference type="SAM" id="MobiDB-lite"/>
    </source>
</evidence>